<comment type="caution">
    <text evidence="1">The sequence shown here is derived from an EMBL/GenBank/DDBJ whole genome shotgun (WGS) entry which is preliminary data.</text>
</comment>
<reference evidence="1 2" key="1">
    <citation type="journal article" date="2017" name="Genome Announc.">
        <title>Draft Genome Sequence of Romboutsia maritimum sp. nov. Strain CCRI-22766(T), Isolated from Coastal Estuarine Mud.</title>
        <authorList>
            <person name="Maheux A.F."/>
            <person name="Boudreau D.K."/>
            <person name="Berube E."/>
            <person name="Boissinot M."/>
            <person name="Raymond F."/>
            <person name="Brodeur S."/>
            <person name="Corbeil J."/>
            <person name="Brightwell G."/>
            <person name="Broda D."/>
            <person name="Omar R.F."/>
            <person name="Bergeron M.G."/>
        </authorList>
    </citation>
    <scope>NUCLEOTIDE SEQUENCE [LARGE SCALE GENOMIC DNA]</scope>
    <source>
        <strain evidence="1 2">CCRI-22766</strain>
    </source>
</reference>
<keyword evidence="2" id="KW-1185">Reference proteome</keyword>
<dbReference type="OrthoDB" id="1757098at2"/>
<sequence length="68" mass="7994">MKRRYEQIKTVSKDLSEEAFKAYAGKRDYKKAIEIYCLLAESRCVPKDISDFSKNMLGRLSKKIEERS</sequence>
<organism evidence="1 2">
    <name type="scientific">Romboutsia maritimum</name>
    <dbReference type="NCBI Taxonomy" id="2020948"/>
    <lineage>
        <taxon>Bacteria</taxon>
        <taxon>Bacillati</taxon>
        <taxon>Bacillota</taxon>
        <taxon>Clostridia</taxon>
        <taxon>Peptostreptococcales</taxon>
        <taxon>Peptostreptococcaceae</taxon>
        <taxon>Romboutsia</taxon>
    </lineage>
</organism>
<accession>A0A371IVQ4</accession>
<proteinExistence type="predicted"/>
<dbReference type="Proteomes" id="UP000243494">
    <property type="component" value="Unassembled WGS sequence"/>
</dbReference>
<dbReference type="RefSeq" id="WP_095405953.1">
    <property type="nucleotide sequence ID" value="NZ_NOJZ02000002.1"/>
</dbReference>
<evidence type="ECO:0000313" key="2">
    <source>
        <dbReference type="Proteomes" id="UP000243494"/>
    </source>
</evidence>
<gene>
    <name evidence="1" type="ORF">CHF27_002690</name>
</gene>
<name>A0A371IVQ4_9FIRM</name>
<dbReference type="EMBL" id="NOJZ02000002">
    <property type="protein sequence ID" value="RDY24567.1"/>
    <property type="molecule type" value="Genomic_DNA"/>
</dbReference>
<evidence type="ECO:0000313" key="1">
    <source>
        <dbReference type="EMBL" id="RDY24567.1"/>
    </source>
</evidence>
<dbReference type="AlphaFoldDB" id="A0A371IVQ4"/>
<protein>
    <submittedName>
        <fullName evidence="1">Uncharacterized protein</fullName>
    </submittedName>
</protein>